<keyword evidence="1" id="KW-0732">Signal</keyword>
<dbReference type="InParanoid" id="A0A061EFL9"/>
<proteinExistence type="predicted"/>
<protein>
    <submittedName>
        <fullName evidence="2">Uncharacterized protein</fullName>
    </submittedName>
</protein>
<feature type="chain" id="PRO_5001597164" evidence="1">
    <location>
        <begin position="22"/>
        <end position="117"/>
    </location>
</feature>
<reference evidence="2 3" key="1">
    <citation type="journal article" date="2013" name="Genome Biol.">
        <title>The genome sequence of the most widely cultivated cacao type and its use to identify candidate genes regulating pod color.</title>
        <authorList>
            <person name="Motamayor J.C."/>
            <person name="Mockaitis K."/>
            <person name="Schmutz J."/>
            <person name="Haiminen N."/>
            <person name="Iii D.L."/>
            <person name="Cornejo O."/>
            <person name="Findley S.D."/>
            <person name="Zheng P."/>
            <person name="Utro F."/>
            <person name="Royaert S."/>
            <person name="Saski C."/>
            <person name="Jenkins J."/>
            <person name="Podicheti R."/>
            <person name="Zhao M."/>
            <person name="Scheffler B.E."/>
            <person name="Stack J.C."/>
            <person name="Feltus F.A."/>
            <person name="Mustiga G.M."/>
            <person name="Amores F."/>
            <person name="Phillips W."/>
            <person name="Marelli J.P."/>
            <person name="May G.D."/>
            <person name="Shapiro H."/>
            <person name="Ma J."/>
            <person name="Bustamante C.D."/>
            <person name="Schnell R.J."/>
            <person name="Main D."/>
            <person name="Gilbert D."/>
            <person name="Parida L."/>
            <person name="Kuhn D.N."/>
        </authorList>
    </citation>
    <scope>NUCLEOTIDE SEQUENCE [LARGE SCALE GENOMIC DNA]</scope>
    <source>
        <strain evidence="3">cv. Matina 1-6</strain>
    </source>
</reference>
<dbReference type="AlphaFoldDB" id="A0A061EFL9"/>
<evidence type="ECO:0000313" key="3">
    <source>
        <dbReference type="Proteomes" id="UP000026915"/>
    </source>
</evidence>
<evidence type="ECO:0000256" key="1">
    <source>
        <dbReference type="SAM" id="SignalP"/>
    </source>
</evidence>
<dbReference type="HOGENOM" id="CLU_2089193_0_0_1"/>
<dbReference type="Proteomes" id="UP000026915">
    <property type="component" value="Chromosome 4"/>
</dbReference>
<sequence length="117" mass="13456">MKLLLSMLFIITIWNPYGIYSSTISFHCAFGLRASSYGGFNGSPLGMTPQRTWKAMWFYWQVIIEKVAVKVELMKRGLRNSSFIAFLKVFLSSNYASSWDIFRIDIYPKDSSSILTT</sequence>
<evidence type="ECO:0000313" key="2">
    <source>
        <dbReference type="EMBL" id="EOY03458.1"/>
    </source>
</evidence>
<keyword evidence="3" id="KW-1185">Reference proteome</keyword>
<gene>
    <name evidence="2" type="ORF">TCM_018546</name>
</gene>
<organism evidence="2 3">
    <name type="scientific">Theobroma cacao</name>
    <name type="common">Cacao</name>
    <name type="synonym">Cocoa</name>
    <dbReference type="NCBI Taxonomy" id="3641"/>
    <lineage>
        <taxon>Eukaryota</taxon>
        <taxon>Viridiplantae</taxon>
        <taxon>Streptophyta</taxon>
        <taxon>Embryophyta</taxon>
        <taxon>Tracheophyta</taxon>
        <taxon>Spermatophyta</taxon>
        <taxon>Magnoliopsida</taxon>
        <taxon>eudicotyledons</taxon>
        <taxon>Gunneridae</taxon>
        <taxon>Pentapetalae</taxon>
        <taxon>rosids</taxon>
        <taxon>malvids</taxon>
        <taxon>Malvales</taxon>
        <taxon>Malvaceae</taxon>
        <taxon>Byttnerioideae</taxon>
        <taxon>Theobroma</taxon>
    </lineage>
</organism>
<dbReference type="EMBL" id="CM001882">
    <property type="protein sequence ID" value="EOY03458.1"/>
    <property type="molecule type" value="Genomic_DNA"/>
</dbReference>
<feature type="signal peptide" evidence="1">
    <location>
        <begin position="1"/>
        <end position="21"/>
    </location>
</feature>
<name>A0A061EFL9_THECC</name>
<dbReference type="Gramene" id="EOY03458">
    <property type="protein sequence ID" value="EOY03458"/>
    <property type="gene ID" value="TCM_018546"/>
</dbReference>
<accession>A0A061EFL9</accession>